<evidence type="ECO:0000256" key="1">
    <source>
        <dbReference type="SAM" id="Coils"/>
    </source>
</evidence>
<keyword evidence="4" id="KW-1185">Reference proteome</keyword>
<reference evidence="3" key="1">
    <citation type="submission" date="2021-01" db="EMBL/GenBank/DDBJ databases">
        <authorList>
            <consortium name="Genoscope - CEA"/>
            <person name="William W."/>
        </authorList>
    </citation>
    <scope>NUCLEOTIDE SEQUENCE</scope>
</reference>
<evidence type="ECO:0000256" key="2">
    <source>
        <dbReference type="SAM" id="MobiDB-lite"/>
    </source>
</evidence>
<dbReference type="AlphaFoldDB" id="A0A8S1PYP7"/>
<gene>
    <name evidence="3" type="ORF">PSON_ATCC_30995.1.T0900160</name>
</gene>
<feature type="compositionally biased region" description="Polar residues" evidence="2">
    <location>
        <begin position="305"/>
        <end position="335"/>
    </location>
</feature>
<accession>A0A8S1PYP7</accession>
<dbReference type="Proteomes" id="UP000692954">
    <property type="component" value="Unassembled WGS sequence"/>
</dbReference>
<sequence>MSEINESLIEAPLKALLEDVLFCLEGYLENQNDLKLIENQLKDYDSLAGLIKIIANIFKTLMKKVEKKMALLKLNLNDNSSHQSYHAEEEYEKLEQIIQKYEAEIRGHISIEQQLKLYNDSLLQKIEDLEKSHKETIEQLNKKIYGLKKDLGKSTESYRQLIKENEQLKESVVDHQHNIHTDSEINGRFCHSDHRLKKADYSSEYPASITNLYQQNSMRLSTPLKSQSQHNKSGKFNNQIQHRSPQEQDLFIKYNQLLKQHAQSITQRSQIIQASQYLLKNGFANNPKKTRNTLNVISDICNAQQQKASQRNKSLGNSSKATGTNSQNHIISNNKSGHHKMISETSRTNETIQRLLKLK</sequence>
<keyword evidence="1" id="KW-0175">Coiled coil</keyword>
<comment type="caution">
    <text evidence="3">The sequence shown here is derived from an EMBL/GenBank/DDBJ whole genome shotgun (WGS) entry which is preliminary data.</text>
</comment>
<evidence type="ECO:0000313" key="4">
    <source>
        <dbReference type="Proteomes" id="UP000692954"/>
    </source>
</evidence>
<feature type="compositionally biased region" description="Polar residues" evidence="2">
    <location>
        <begin position="343"/>
        <end position="352"/>
    </location>
</feature>
<name>A0A8S1PYP7_9CILI</name>
<feature type="region of interest" description="Disordered" evidence="2">
    <location>
        <begin position="305"/>
        <end position="359"/>
    </location>
</feature>
<proteinExistence type="predicted"/>
<organism evidence="3 4">
    <name type="scientific">Paramecium sonneborni</name>
    <dbReference type="NCBI Taxonomy" id="65129"/>
    <lineage>
        <taxon>Eukaryota</taxon>
        <taxon>Sar</taxon>
        <taxon>Alveolata</taxon>
        <taxon>Ciliophora</taxon>
        <taxon>Intramacronucleata</taxon>
        <taxon>Oligohymenophorea</taxon>
        <taxon>Peniculida</taxon>
        <taxon>Parameciidae</taxon>
        <taxon>Paramecium</taxon>
    </lineage>
</organism>
<evidence type="ECO:0000313" key="3">
    <source>
        <dbReference type="EMBL" id="CAD8108162.1"/>
    </source>
</evidence>
<dbReference type="EMBL" id="CAJJDN010000090">
    <property type="protein sequence ID" value="CAD8108162.1"/>
    <property type="molecule type" value="Genomic_DNA"/>
</dbReference>
<feature type="coiled-coil region" evidence="1">
    <location>
        <begin position="84"/>
        <end position="178"/>
    </location>
</feature>
<protein>
    <submittedName>
        <fullName evidence="3">Uncharacterized protein</fullName>
    </submittedName>
</protein>
<dbReference type="OrthoDB" id="298972at2759"/>